<accession>A0A4V3D454</accession>
<dbReference type="RefSeq" id="WP_133643037.1">
    <property type="nucleotide sequence ID" value="NZ_SNYI01000001.1"/>
</dbReference>
<proteinExistence type="predicted"/>
<gene>
    <name evidence="1" type="ORF">CLV82_0859</name>
</gene>
<protein>
    <recommendedName>
        <fullName evidence="3">SnoaL-like protein</fullName>
    </recommendedName>
</protein>
<dbReference type="OrthoDB" id="1442537at2"/>
<evidence type="ECO:0000313" key="1">
    <source>
        <dbReference type="EMBL" id="TDQ33021.1"/>
    </source>
</evidence>
<organism evidence="1 2">
    <name type="scientific">Zeaxanthinibacter enoshimensis</name>
    <dbReference type="NCBI Taxonomy" id="392009"/>
    <lineage>
        <taxon>Bacteria</taxon>
        <taxon>Pseudomonadati</taxon>
        <taxon>Bacteroidota</taxon>
        <taxon>Flavobacteriia</taxon>
        <taxon>Flavobacteriales</taxon>
        <taxon>Flavobacteriaceae</taxon>
        <taxon>Zeaxanthinibacter</taxon>
    </lineage>
</organism>
<reference evidence="1 2" key="1">
    <citation type="submission" date="2019-03" db="EMBL/GenBank/DDBJ databases">
        <title>Genomic Encyclopedia of Archaeal and Bacterial Type Strains, Phase II (KMG-II): from individual species to whole genera.</title>
        <authorList>
            <person name="Goeker M."/>
        </authorList>
    </citation>
    <scope>NUCLEOTIDE SEQUENCE [LARGE SCALE GENOMIC DNA]</scope>
    <source>
        <strain evidence="1 2">DSM 18435</strain>
    </source>
</reference>
<dbReference type="SUPFAM" id="SSF54427">
    <property type="entry name" value="NTF2-like"/>
    <property type="match status" value="1"/>
</dbReference>
<keyword evidence="2" id="KW-1185">Reference proteome</keyword>
<sequence length="120" mass="14456">MMKTEELVKLWFSKWKNGSFLELPLTEDFCHTSPFGTIKGRKTYMNTVIQNKDKFLGYDFIIKDAVYEEAKACVRYQAVQDDFELEVSEWYYFENNLIREIIAYYHIGEIREERQLETRA</sequence>
<dbReference type="Gene3D" id="3.10.450.50">
    <property type="match status" value="1"/>
</dbReference>
<evidence type="ECO:0000313" key="2">
    <source>
        <dbReference type="Proteomes" id="UP000295468"/>
    </source>
</evidence>
<dbReference type="AlphaFoldDB" id="A0A4V3D454"/>
<evidence type="ECO:0008006" key="3">
    <source>
        <dbReference type="Google" id="ProtNLM"/>
    </source>
</evidence>
<dbReference type="Proteomes" id="UP000295468">
    <property type="component" value="Unassembled WGS sequence"/>
</dbReference>
<name>A0A4V3D454_9FLAO</name>
<comment type="caution">
    <text evidence="1">The sequence shown here is derived from an EMBL/GenBank/DDBJ whole genome shotgun (WGS) entry which is preliminary data.</text>
</comment>
<dbReference type="EMBL" id="SNYI01000001">
    <property type="protein sequence ID" value="TDQ33021.1"/>
    <property type="molecule type" value="Genomic_DNA"/>
</dbReference>
<dbReference type="InterPro" id="IPR032710">
    <property type="entry name" value="NTF2-like_dom_sf"/>
</dbReference>